<dbReference type="EMBL" id="EF414303">
    <property type="protein sequence ID" value="ABS31389.1"/>
    <property type="molecule type" value="mRNA"/>
</dbReference>
<gene>
    <name evidence="4" type="ordered locus">MTR_3g016130</name>
</gene>
<feature type="signal peptide" evidence="1">
    <location>
        <begin position="1"/>
        <end position="25"/>
    </location>
</feature>
<reference evidence="3" key="1">
    <citation type="journal article" date="2007" name="Mol. Plant Microbe Interact.">
        <title>Genomic organization and evolutionary insights on GRP and NCR genes, two large nodule-specific gene families in Medicago truncatula.</title>
        <authorList>
            <person name="Alunni B."/>
            <person name="Kevei Z."/>
            <person name="Redondo-Nieto M."/>
            <person name="Kondorosi A."/>
            <person name="Mergaert P."/>
            <person name="Kondorosi E."/>
        </authorList>
    </citation>
    <scope>NUCLEOTIDE SEQUENCE</scope>
</reference>
<dbReference type="HOGENOM" id="CLU_181053_1_2_1"/>
<proteinExistence type="evidence at transcript level"/>
<reference evidence="4 6" key="3">
    <citation type="journal article" date="2014" name="BMC Genomics">
        <title>An improved genome release (version Mt4.0) for the model legume Medicago truncatula.</title>
        <authorList>
            <person name="Tang H."/>
            <person name="Krishnakumar V."/>
            <person name="Bidwell S."/>
            <person name="Rosen B."/>
            <person name="Chan A."/>
            <person name="Zhou S."/>
            <person name="Gentzbittel L."/>
            <person name="Childs K.L."/>
            <person name="Yandell M."/>
            <person name="Gundlach H."/>
            <person name="Mayer K.F."/>
            <person name="Schwartz D.C."/>
            <person name="Town C.D."/>
        </authorList>
    </citation>
    <scope>GENOME REANNOTATION</scope>
    <source>
        <strain evidence="5 6">cv. Jemalong A17</strain>
    </source>
</reference>
<keyword evidence="6" id="KW-1185">Reference proteome</keyword>
<sequence length="59" mass="6806">MANTHKLVSMILFIFLFLVANNVEGYVNCETDADCPPSTRVKRFKCVKGECRWTRMSYA</sequence>
<organism evidence="3">
    <name type="scientific">Medicago truncatula</name>
    <name type="common">Barrel medic</name>
    <name type="synonym">Medicago tribuloides</name>
    <dbReference type="NCBI Taxonomy" id="3880"/>
    <lineage>
        <taxon>Eukaryota</taxon>
        <taxon>Viridiplantae</taxon>
        <taxon>Streptophyta</taxon>
        <taxon>Embryophyta</taxon>
        <taxon>Tracheophyta</taxon>
        <taxon>Spermatophyta</taxon>
        <taxon>Magnoliopsida</taxon>
        <taxon>eudicotyledons</taxon>
        <taxon>Gunneridae</taxon>
        <taxon>Pentapetalae</taxon>
        <taxon>rosids</taxon>
        <taxon>fabids</taxon>
        <taxon>Fabales</taxon>
        <taxon>Fabaceae</taxon>
        <taxon>Papilionoideae</taxon>
        <taxon>50 kb inversion clade</taxon>
        <taxon>NPAAA clade</taxon>
        <taxon>Hologalegina</taxon>
        <taxon>IRL clade</taxon>
        <taxon>Trifolieae</taxon>
        <taxon>Medicago</taxon>
    </lineage>
</organism>
<name>A7KH82_MEDTR</name>
<keyword evidence="1" id="KW-0732">Signal</keyword>
<reference evidence="5" key="4">
    <citation type="submission" date="2015-04" db="UniProtKB">
        <authorList>
            <consortium name="EnsemblPlants"/>
        </authorList>
    </citation>
    <scope>IDENTIFICATION</scope>
    <source>
        <strain evidence="5">cv. Jemalong A17</strain>
    </source>
</reference>
<dbReference type="InterPro" id="IPR009810">
    <property type="entry name" value="Nodulin_late_dom"/>
</dbReference>
<dbReference type="GO" id="GO:0046872">
    <property type="term" value="F:metal ion binding"/>
    <property type="evidence" value="ECO:0007669"/>
    <property type="project" value="InterPro"/>
</dbReference>
<dbReference type="AlphaFoldDB" id="A7KH82"/>
<evidence type="ECO:0000313" key="5">
    <source>
        <dbReference type="EnsemblPlants" id="AES68851"/>
    </source>
</evidence>
<dbReference type="Proteomes" id="UP000002051">
    <property type="component" value="Chromosome 3"/>
</dbReference>
<protein>
    <submittedName>
        <fullName evidence="4">Nodule Cysteine-Rich (NCR) secreted peptide</fullName>
    </submittedName>
    <submittedName>
        <fullName evidence="3">Nodule-specific cysteine-rich peptide 86</fullName>
    </submittedName>
</protein>
<accession>A7KH82</accession>
<evidence type="ECO:0000256" key="1">
    <source>
        <dbReference type="SAM" id="SignalP"/>
    </source>
</evidence>
<evidence type="ECO:0000313" key="6">
    <source>
        <dbReference type="Proteomes" id="UP000002051"/>
    </source>
</evidence>
<evidence type="ECO:0000313" key="4">
    <source>
        <dbReference type="EMBL" id="AES68851.1"/>
    </source>
</evidence>
<dbReference type="PaxDb" id="3880-AES68851"/>
<dbReference type="Pfam" id="PF07127">
    <property type="entry name" value="Nodulin_late"/>
    <property type="match status" value="1"/>
</dbReference>
<evidence type="ECO:0000313" key="3">
    <source>
        <dbReference type="EMBL" id="ABS31389.1"/>
    </source>
</evidence>
<reference evidence="4 6" key="2">
    <citation type="journal article" date="2011" name="Nature">
        <title>The Medicago genome provides insight into the evolution of rhizobial symbioses.</title>
        <authorList>
            <person name="Young N.D."/>
            <person name="Debelle F."/>
            <person name="Oldroyd G.E."/>
            <person name="Geurts R."/>
            <person name="Cannon S.B."/>
            <person name="Udvardi M.K."/>
            <person name="Benedito V.A."/>
            <person name="Mayer K.F."/>
            <person name="Gouzy J."/>
            <person name="Schoof H."/>
            <person name="Van de Peer Y."/>
            <person name="Proost S."/>
            <person name="Cook D.R."/>
            <person name="Meyers B.C."/>
            <person name="Spannagl M."/>
            <person name="Cheung F."/>
            <person name="De Mita S."/>
            <person name="Krishnakumar V."/>
            <person name="Gundlach H."/>
            <person name="Zhou S."/>
            <person name="Mudge J."/>
            <person name="Bharti A.K."/>
            <person name="Murray J.D."/>
            <person name="Naoumkina M.A."/>
            <person name="Rosen B."/>
            <person name="Silverstein K.A."/>
            <person name="Tang H."/>
            <person name="Rombauts S."/>
            <person name="Zhao P.X."/>
            <person name="Zhou P."/>
            <person name="Barbe V."/>
            <person name="Bardou P."/>
            <person name="Bechner M."/>
            <person name="Bellec A."/>
            <person name="Berger A."/>
            <person name="Berges H."/>
            <person name="Bidwell S."/>
            <person name="Bisseling T."/>
            <person name="Choisne N."/>
            <person name="Couloux A."/>
            <person name="Denny R."/>
            <person name="Deshpande S."/>
            <person name="Dai X."/>
            <person name="Doyle J.J."/>
            <person name="Dudez A.M."/>
            <person name="Farmer A.D."/>
            <person name="Fouteau S."/>
            <person name="Franken C."/>
            <person name="Gibelin C."/>
            <person name="Gish J."/>
            <person name="Goldstein S."/>
            <person name="Gonzalez A.J."/>
            <person name="Green P.J."/>
            <person name="Hallab A."/>
            <person name="Hartog M."/>
            <person name="Hua A."/>
            <person name="Humphray S.J."/>
            <person name="Jeong D.H."/>
            <person name="Jing Y."/>
            <person name="Jocker A."/>
            <person name="Kenton S.M."/>
            <person name="Kim D.J."/>
            <person name="Klee K."/>
            <person name="Lai H."/>
            <person name="Lang C."/>
            <person name="Lin S."/>
            <person name="Macmil S.L."/>
            <person name="Magdelenat G."/>
            <person name="Matthews L."/>
            <person name="McCorrison J."/>
            <person name="Monaghan E.L."/>
            <person name="Mun J.H."/>
            <person name="Najar F.Z."/>
            <person name="Nicholson C."/>
            <person name="Noirot C."/>
            <person name="O'Bleness M."/>
            <person name="Paule C.R."/>
            <person name="Poulain J."/>
            <person name="Prion F."/>
            <person name="Qin B."/>
            <person name="Qu C."/>
            <person name="Retzel E.F."/>
            <person name="Riddle C."/>
            <person name="Sallet E."/>
            <person name="Samain S."/>
            <person name="Samson N."/>
            <person name="Sanders I."/>
            <person name="Saurat O."/>
            <person name="Scarpelli C."/>
            <person name="Schiex T."/>
            <person name="Segurens B."/>
            <person name="Severin A.J."/>
            <person name="Sherrier D.J."/>
            <person name="Shi R."/>
            <person name="Sims S."/>
            <person name="Singer S.R."/>
            <person name="Sinharoy S."/>
            <person name="Sterck L."/>
            <person name="Viollet A."/>
            <person name="Wang B.B."/>
            <person name="Wang K."/>
            <person name="Wang M."/>
            <person name="Wang X."/>
            <person name="Warfsmann J."/>
            <person name="Weissenbach J."/>
            <person name="White D.D."/>
            <person name="White J.D."/>
            <person name="Wiley G.B."/>
            <person name="Wincker P."/>
            <person name="Xing Y."/>
            <person name="Yang L."/>
            <person name="Yao Z."/>
            <person name="Ying F."/>
            <person name="Zhai J."/>
            <person name="Zhou L."/>
            <person name="Zuber A."/>
            <person name="Denarie J."/>
            <person name="Dixon R.A."/>
            <person name="May G.D."/>
            <person name="Schwartz D.C."/>
            <person name="Rogers J."/>
            <person name="Quetier F."/>
            <person name="Town C.D."/>
            <person name="Roe B.A."/>
        </authorList>
    </citation>
    <scope>NUCLEOTIDE SEQUENCE [LARGE SCALE GENOMIC DNA]</scope>
    <source>
        <strain evidence="4">A17</strain>
        <strain evidence="5 6">cv. Jemalong A17</strain>
    </source>
</reference>
<feature type="chain" id="PRO_5014565825" evidence="1">
    <location>
        <begin position="26"/>
        <end position="59"/>
    </location>
</feature>
<feature type="domain" description="Late nodulin" evidence="2">
    <location>
        <begin position="1"/>
        <end position="52"/>
    </location>
</feature>
<dbReference type="EnsemblPlants" id="AES68851">
    <property type="protein sequence ID" value="AES68851"/>
    <property type="gene ID" value="MTR_3g016130"/>
</dbReference>
<evidence type="ECO:0000259" key="2">
    <source>
        <dbReference type="Pfam" id="PF07127"/>
    </source>
</evidence>
<dbReference type="EMBL" id="CM001219">
    <property type="protein sequence ID" value="AES68851.1"/>
    <property type="molecule type" value="Genomic_DNA"/>
</dbReference>